<dbReference type="Gene3D" id="1.25.40.10">
    <property type="entry name" value="Tetratricopeptide repeat domain"/>
    <property type="match status" value="1"/>
</dbReference>
<gene>
    <name evidence="10" type="ORF">JBS370_LOCUS13431</name>
</gene>
<evidence type="ECO:0000256" key="5">
    <source>
        <dbReference type="ARBA" id="ARBA00022794"/>
    </source>
</evidence>
<dbReference type="Pfam" id="PF23145">
    <property type="entry name" value="Zf_2nd_IFT121"/>
    <property type="match status" value="1"/>
</dbReference>
<dbReference type="SUPFAM" id="SSF48452">
    <property type="entry name" value="TPR-like"/>
    <property type="match status" value="1"/>
</dbReference>
<evidence type="ECO:0000259" key="9">
    <source>
        <dbReference type="Pfam" id="PF23145"/>
    </source>
</evidence>
<dbReference type="GO" id="GO:0030991">
    <property type="term" value="C:intraciliary transport particle A"/>
    <property type="evidence" value="ECO:0007669"/>
    <property type="project" value="TreeGrafter"/>
</dbReference>
<dbReference type="InterPro" id="IPR040379">
    <property type="entry name" value="WDR19/dyf-2"/>
</dbReference>
<dbReference type="PANTHER" id="PTHR14920">
    <property type="entry name" value="OSMOTIC AVOIDANCE ABNORMAL PROTEIN 1/WD REPEAT MEMBRANE PROTEIN"/>
    <property type="match status" value="1"/>
</dbReference>
<comment type="caution">
    <text evidence="10">The sequence shown here is derived from an EMBL/GenBank/DDBJ whole genome shotgun (WGS) entry which is preliminary data.</text>
</comment>
<keyword evidence="8" id="KW-0966">Cell projection</keyword>
<evidence type="ECO:0000256" key="8">
    <source>
        <dbReference type="ARBA" id="ARBA00023273"/>
    </source>
</evidence>
<protein>
    <recommendedName>
        <fullName evidence="9">IFT121-like zinc finger domain-containing protein</fullName>
    </recommendedName>
</protein>
<sequence length="591" mass="67352">MRRDCIQFEAAMILAKVYDPEQIPYISAVHAEQLEFTGDSGAAVKFYEQGITKKEKDLQHDQRCFIGLARCYIKVGDIKKGATIALRLPGKEIKEESECWDNAAIAYIKMKNWVKVSEILPNVNTPKIHSMYAKARENEGRFKEASAAYMRAVLPYILSTHRRSYVEEKIQLNQLKSPEQAVKIVRETQSIEGAKMVARFFESINDYSSALQFLVLSKCYNEAFTMAQQNGLMELYAQVIEKLLKDGRDIPLDDLEGAAIFFQNQNNHLLAGKFFMFAQNYERALTHLMRCTGSNESKGIDLAITCVGKARSQQLTQRLLEYLLGEKDQIPKEAKYLFRFYLSLGQYVEASKTAIIIAQQDQESGNYRSARDVLFTMHQELKAQHTAIPFEMANSLMLLHSYILVKIQIKLNNHNRAARLLNRVAHNVSKFPAHIVQILTTTVIECQKAGMNNSAFNFSLILMRPEYREQIDPKYKKKIEALVRKPDKSESEEDFSQCLHCHQRVPDYELLCPSCQLALPYCIVTGAHVIREDLCLCPSCNFPAIYSEFLKYLSTDDICPMCTTKIDASRIMKLDSGAAVDSFLTQSSDMS</sequence>
<reference evidence="10" key="1">
    <citation type="submission" date="2021-02" db="EMBL/GenBank/DDBJ databases">
        <authorList>
            <person name="Nowell W R."/>
        </authorList>
    </citation>
    <scope>NUCLEOTIDE SEQUENCE</scope>
</reference>
<evidence type="ECO:0000256" key="7">
    <source>
        <dbReference type="ARBA" id="ARBA00023212"/>
    </source>
</evidence>
<dbReference type="EMBL" id="CAJOBD010001148">
    <property type="protein sequence ID" value="CAF3766542.1"/>
    <property type="molecule type" value="Genomic_DNA"/>
</dbReference>
<proteinExistence type="predicted"/>
<dbReference type="PANTHER" id="PTHR14920:SF0">
    <property type="entry name" value="WD REPEAT DOMAIN 19"/>
    <property type="match status" value="1"/>
</dbReference>
<evidence type="ECO:0000256" key="4">
    <source>
        <dbReference type="ARBA" id="ARBA00022737"/>
    </source>
</evidence>
<keyword evidence="7" id="KW-0206">Cytoskeleton</keyword>
<name>A0A818ZAQ8_9BILA</name>
<keyword evidence="6" id="KW-0969">Cilium</keyword>
<dbReference type="GO" id="GO:0060271">
    <property type="term" value="P:cilium assembly"/>
    <property type="evidence" value="ECO:0007669"/>
    <property type="project" value="TreeGrafter"/>
</dbReference>
<dbReference type="Proteomes" id="UP000663836">
    <property type="component" value="Unassembled WGS sequence"/>
</dbReference>
<feature type="domain" description="IFT121-like zinc finger" evidence="9">
    <location>
        <begin position="520"/>
        <end position="566"/>
    </location>
</feature>
<organism evidence="10 11">
    <name type="scientific">Rotaria sordida</name>
    <dbReference type="NCBI Taxonomy" id="392033"/>
    <lineage>
        <taxon>Eukaryota</taxon>
        <taxon>Metazoa</taxon>
        <taxon>Spiralia</taxon>
        <taxon>Gnathifera</taxon>
        <taxon>Rotifera</taxon>
        <taxon>Eurotatoria</taxon>
        <taxon>Bdelloidea</taxon>
        <taxon>Philodinida</taxon>
        <taxon>Philodinidae</taxon>
        <taxon>Rotaria</taxon>
    </lineage>
</organism>
<keyword evidence="3" id="KW-0853">WD repeat</keyword>
<dbReference type="InterPro" id="IPR011990">
    <property type="entry name" value="TPR-like_helical_dom_sf"/>
</dbReference>
<dbReference type="InterPro" id="IPR056170">
    <property type="entry name" value="Znf_IFT121-like"/>
</dbReference>
<accession>A0A818ZAQ8</accession>
<dbReference type="AlphaFoldDB" id="A0A818ZAQ8"/>
<comment type="subcellular location">
    <subcellularLocation>
        <location evidence="1">Cytoplasm</location>
        <location evidence="1">Cytoskeleton</location>
        <location evidence="1">Cilium basal body</location>
    </subcellularLocation>
</comment>
<keyword evidence="2" id="KW-0963">Cytoplasm</keyword>
<evidence type="ECO:0000313" key="10">
    <source>
        <dbReference type="EMBL" id="CAF3766542.1"/>
    </source>
</evidence>
<evidence type="ECO:0000256" key="3">
    <source>
        <dbReference type="ARBA" id="ARBA00022574"/>
    </source>
</evidence>
<keyword evidence="4" id="KW-0677">Repeat</keyword>
<evidence type="ECO:0000313" key="11">
    <source>
        <dbReference type="Proteomes" id="UP000663836"/>
    </source>
</evidence>
<keyword evidence="5" id="KW-0970">Cilium biogenesis/degradation</keyword>
<evidence type="ECO:0000256" key="2">
    <source>
        <dbReference type="ARBA" id="ARBA00022490"/>
    </source>
</evidence>
<evidence type="ECO:0000256" key="1">
    <source>
        <dbReference type="ARBA" id="ARBA00004120"/>
    </source>
</evidence>
<dbReference type="GO" id="GO:0035721">
    <property type="term" value="P:intraciliary retrograde transport"/>
    <property type="evidence" value="ECO:0007669"/>
    <property type="project" value="InterPro"/>
</dbReference>
<dbReference type="GO" id="GO:0005929">
    <property type="term" value="C:cilium"/>
    <property type="evidence" value="ECO:0007669"/>
    <property type="project" value="TreeGrafter"/>
</dbReference>
<evidence type="ECO:0000256" key="6">
    <source>
        <dbReference type="ARBA" id="ARBA00023069"/>
    </source>
</evidence>